<dbReference type="AlphaFoldDB" id="A0A378X3S2"/>
<dbReference type="CDD" id="cd16936">
    <property type="entry name" value="HATPase_RsbW-like"/>
    <property type="match status" value="1"/>
</dbReference>
<name>A0A378X3S2_9NOCA</name>
<evidence type="ECO:0000313" key="2">
    <source>
        <dbReference type="EMBL" id="SUA48078.1"/>
    </source>
</evidence>
<evidence type="ECO:0008006" key="4">
    <source>
        <dbReference type="Google" id="ProtNLM"/>
    </source>
</evidence>
<feature type="region of interest" description="Disordered" evidence="1">
    <location>
        <begin position="396"/>
        <end position="438"/>
    </location>
</feature>
<sequence>MHELLNRAGLAPATAEALRQHVEATAPAKARERAGLGDVDALIEMMPLRNRIAAELGVPIADIGGAEGMRLLDPLLTEARDALAAALGYPAAGITPVIARDILGEAVGDHLTATNTEQSAGNEIDSPATVSGPASRDGQDHAQNADTRDVADGTAADIIAAASQYLATAALLDLVVQIHRRSPNSCVNNAVTGMRVLCPDNARRFEMPATRLRGHGRDVVRKVFGAGLEKAESLEQVAESLKTRPGGISVLVYKWKDTRATGSADADDHMVLLVNDSDSADEPNLVVVDLAVSRDGDTANDYGPKDLRNRRALLNKAVAFEDWRREQHKYIDRMPVEKRLFETIEFDRDGNLVAGSHMGAPAAESLPPSRQVVVPAATVDEIREISAGLPDLDVAVPVRPGAARDGANEPRRDERAPVGSRPSENAANPTPPSTRMRYTVREAGAAVGPSGREGERARTNDVGAERHRLEQLLNESYGWLDSDGVDIAVILMSELMANSLADTDGKVEVVITQTDTEAERKLRFEVLDESTFAPEIGDMPDEFAERGRGLPMMAAAADESGITVFDDGSGKSSWFELHRPLPAGGPAAPATEIPPGTGSFGEALSDGQQSRATLHRAQRGDAAAFRELRERYGEQAFRRVLDALAPGTRPSVGPQAVRLRTVAQYINGVVFRSAETRRWPVAAKEDIGTWILDLAQRAARAWSGLTPRSVESSPKRSPHRDKIAHRCSAGPSAPSFGLSKHYCRAMSRRRSTNPARCVLKHQRTI</sequence>
<dbReference type="Proteomes" id="UP000255082">
    <property type="component" value="Unassembled WGS sequence"/>
</dbReference>
<dbReference type="EMBL" id="UGRU01000001">
    <property type="protein sequence ID" value="SUA48078.1"/>
    <property type="molecule type" value="Genomic_DNA"/>
</dbReference>
<dbReference type="PANTHER" id="PTHR35526:SF3">
    <property type="entry name" value="ANTI-SIGMA-F FACTOR RSBW"/>
    <property type="match status" value="1"/>
</dbReference>
<protein>
    <recommendedName>
        <fullName evidence="4">Histidine kinase-, DNA gyrase B-, and HSP90-like ATPase</fullName>
    </recommendedName>
</protein>
<evidence type="ECO:0000256" key="1">
    <source>
        <dbReference type="SAM" id="MobiDB-lite"/>
    </source>
</evidence>
<evidence type="ECO:0000313" key="3">
    <source>
        <dbReference type="Proteomes" id="UP000255082"/>
    </source>
</evidence>
<organism evidence="2 3">
    <name type="scientific">Nocardia africana</name>
    <dbReference type="NCBI Taxonomy" id="134964"/>
    <lineage>
        <taxon>Bacteria</taxon>
        <taxon>Bacillati</taxon>
        <taxon>Actinomycetota</taxon>
        <taxon>Actinomycetes</taxon>
        <taxon>Mycobacteriales</taxon>
        <taxon>Nocardiaceae</taxon>
        <taxon>Nocardia</taxon>
    </lineage>
</organism>
<feature type="region of interest" description="Disordered" evidence="1">
    <location>
        <begin position="114"/>
        <end position="148"/>
    </location>
</feature>
<accession>A0A378X3S2</accession>
<feature type="region of interest" description="Disordered" evidence="1">
    <location>
        <begin position="706"/>
        <end position="732"/>
    </location>
</feature>
<dbReference type="InterPro" id="IPR050267">
    <property type="entry name" value="Anti-sigma-factor_SerPK"/>
</dbReference>
<feature type="compositionally biased region" description="Basic residues" evidence="1">
    <location>
        <begin position="716"/>
        <end position="725"/>
    </location>
</feature>
<dbReference type="PANTHER" id="PTHR35526">
    <property type="entry name" value="ANTI-SIGMA-F FACTOR RSBW-RELATED"/>
    <property type="match status" value="1"/>
</dbReference>
<feature type="compositionally biased region" description="Basic and acidic residues" evidence="1">
    <location>
        <begin position="406"/>
        <end position="416"/>
    </location>
</feature>
<proteinExistence type="predicted"/>
<reference evidence="2 3" key="1">
    <citation type="submission" date="2018-06" db="EMBL/GenBank/DDBJ databases">
        <authorList>
            <consortium name="Pathogen Informatics"/>
            <person name="Doyle S."/>
        </authorList>
    </citation>
    <scope>NUCLEOTIDE SEQUENCE [LARGE SCALE GENOMIC DNA]</scope>
    <source>
        <strain evidence="2 3">NCTC13184</strain>
    </source>
</reference>
<dbReference type="Gene3D" id="3.30.565.10">
    <property type="entry name" value="Histidine kinase-like ATPase, C-terminal domain"/>
    <property type="match status" value="1"/>
</dbReference>
<dbReference type="InterPro" id="IPR036890">
    <property type="entry name" value="HATPase_C_sf"/>
</dbReference>
<gene>
    <name evidence="2" type="ORF">NCTC13184_06623</name>
</gene>